<feature type="compositionally biased region" description="Basic and acidic residues" evidence="1">
    <location>
        <begin position="60"/>
        <end position="69"/>
    </location>
</feature>
<proteinExistence type="predicted"/>
<evidence type="ECO:0000313" key="2">
    <source>
        <dbReference type="EMBL" id="GGO50749.1"/>
    </source>
</evidence>
<dbReference type="InterPro" id="IPR025968">
    <property type="entry name" value="YwqJ_deaminase"/>
</dbReference>
<feature type="compositionally biased region" description="Polar residues" evidence="1">
    <location>
        <begin position="1"/>
        <end position="13"/>
    </location>
</feature>
<sequence>MNTAPLRSARLQSTPPQPGPPPAGPPYTGPSPAGTPTATGAAAAPGTAPADPRLGWTATGDDHAPPLQHRRDGILPAIAAALSVRGQTLTSTAHKGDQGPAPHPLVQDFLDTLATEHRTRHTGRCPETVLLSRFLTSAEDTRTAKRTHRRTTVKPRQITHSEARRALKHSKITARHIREDGDPLHGRYAPPCRTCAALLAHFGVRPVDPAAAAEATT</sequence>
<comment type="caution">
    <text evidence="2">The sequence shown here is derived from an EMBL/GenBank/DDBJ whole genome shotgun (WGS) entry which is preliminary data.</text>
</comment>
<gene>
    <name evidence="2" type="ORF">GCM10012287_31220</name>
</gene>
<protein>
    <recommendedName>
        <fullName evidence="4">YwqJ-like deaminase</fullName>
    </recommendedName>
</protein>
<feature type="compositionally biased region" description="Low complexity" evidence="1">
    <location>
        <begin position="30"/>
        <end position="52"/>
    </location>
</feature>
<keyword evidence="3" id="KW-1185">Reference proteome</keyword>
<organism evidence="2 3">
    <name type="scientific">Streptomyces daqingensis</name>
    <dbReference type="NCBI Taxonomy" id="1472640"/>
    <lineage>
        <taxon>Bacteria</taxon>
        <taxon>Bacillati</taxon>
        <taxon>Actinomycetota</taxon>
        <taxon>Actinomycetes</taxon>
        <taxon>Kitasatosporales</taxon>
        <taxon>Streptomycetaceae</taxon>
        <taxon>Streptomyces</taxon>
    </lineage>
</organism>
<feature type="region of interest" description="Disordered" evidence="1">
    <location>
        <begin position="1"/>
        <end position="69"/>
    </location>
</feature>
<reference evidence="3" key="1">
    <citation type="journal article" date="2019" name="Int. J. Syst. Evol. Microbiol.">
        <title>The Global Catalogue of Microorganisms (GCM) 10K type strain sequencing project: providing services to taxonomists for standard genome sequencing and annotation.</title>
        <authorList>
            <consortium name="The Broad Institute Genomics Platform"/>
            <consortium name="The Broad Institute Genome Sequencing Center for Infectious Disease"/>
            <person name="Wu L."/>
            <person name="Ma J."/>
        </authorList>
    </citation>
    <scope>NUCLEOTIDE SEQUENCE [LARGE SCALE GENOMIC DNA]</scope>
    <source>
        <strain evidence="3">CGMCC 4.7178</strain>
    </source>
</reference>
<evidence type="ECO:0000313" key="3">
    <source>
        <dbReference type="Proteomes" id="UP000631535"/>
    </source>
</evidence>
<evidence type="ECO:0008006" key="4">
    <source>
        <dbReference type="Google" id="ProtNLM"/>
    </source>
</evidence>
<accession>A0ABQ2MIK5</accession>
<dbReference type="Pfam" id="PF14431">
    <property type="entry name" value="YwqJ-deaminase"/>
    <property type="match status" value="1"/>
</dbReference>
<dbReference type="RefSeq" id="WP_189037731.1">
    <property type="nucleotide sequence ID" value="NZ_BMMP01000009.1"/>
</dbReference>
<feature type="compositionally biased region" description="Pro residues" evidence="1">
    <location>
        <begin position="15"/>
        <end position="29"/>
    </location>
</feature>
<dbReference type="Proteomes" id="UP000631535">
    <property type="component" value="Unassembled WGS sequence"/>
</dbReference>
<name>A0ABQ2MIK5_9ACTN</name>
<evidence type="ECO:0000256" key="1">
    <source>
        <dbReference type="SAM" id="MobiDB-lite"/>
    </source>
</evidence>
<dbReference type="EMBL" id="BMMP01000009">
    <property type="protein sequence ID" value="GGO50749.1"/>
    <property type="molecule type" value="Genomic_DNA"/>
</dbReference>